<dbReference type="EMBL" id="CAADFJ010000334">
    <property type="protein sequence ID" value="VFK06216.1"/>
    <property type="molecule type" value="Genomic_DNA"/>
</dbReference>
<accession>A0A450VN15</accession>
<evidence type="ECO:0000256" key="4">
    <source>
        <dbReference type="ARBA" id="ARBA00022741"/>
    </source>
</evidence>
<keyword evidence="3" id="KW-0540">Nuclease</keyword>
<keyword evidence="1" id="KW-0597">Phosphoprotein</keyword>
<evidence type="ECO:0000256" key="5">
    <source>
        <dbReference type="ARBA" id="ARBA00022801"/>
    </source>
</evidence>
<reference evidence="8" key="1">
    <citation type="submission" date="2019-02" db="EMBL/GenBank/DDBJ databases">
        <authorList>
            <person name="Gruber-Vodicka R. H."/>
            <person name="Seah K. B. B."/>
        </authorList>
    </citation>
    <scope>NUCLEOTIDE SEQUENCE</scope>
    <source>
        <strain evidence="8">BECK_SA2B12</strain>
        <strain evidence="7">BECK_SA2B15</strain>
        <strain evidence="6">BECK_SA2B20</strain>
    </source>
</reference>
<dbReference type="GO" id="GO:0016787">
    <property type="term" value="F:hydrolase activity"/>
    <property type="evidence" value="ECO:0007669"/>
    <property type="project" value="UniProtKB-KW"/>
</dbReference>
<evidence type="ECO:0000313" key="8">
    <source>
        <dbReference type="EMBL" id="VFK06216.1"/>
    </source>
</evidence>
<evidence type="ECO:0000256" key="1">
    <source>
        <dbReference type="ARBA" id="ARBA00022553"/>
    </source>
</evidence>
<keyword evidence="2" id="KW-1277">Toxin-antitoxin system</keyword>
<dbReference type="EMBL" id="CAADFG010000339">
    <property type="protein sequence ID" value="VFK03613.1"/>
    <property type="molecule type" value="Genomic_DNA"/>
</dbReference>
<dbReference type="GO" id="GO:0004540">
    <property type="term" value="F:RNA nuclease activity"/>
    <property type="evidence" value="ECO:0007669"/>
    <property type="project" value="InterPro"/>
</dbReference>
<evidence type="ECO:0000256" key="2">
    <source>
        <dbReference type="ARBA" id="ARBA00022649"/>
    </source>
</evidence>
<evidence type="ECO:0000313" key="7">
    <source>
        <dbReference type="EMBL" id="VFK03613.1"/>
    </source>
</evidence>
<sequence length="101" mass="11759">MPERGDTALIQDMKKAMDRITSYISEMVYDDFLLDYKTQDAVVRNIEILGEAVKLLSDETKRNYPDIPWKDIAGTRDRLIHDYFGVNIDIVWDISRLGFNS</sequence>
<dbReference type="PANTHER" id="PTHR34139:SF1">
    <property type="entry name" value="RNASE MJ1380-RELATED"/>
    <property type="match status" value="1"/>
</dbReference>
<keyword evidence="4" id="KW-0547">Nucleotide-binding</keyword>
<proteinExistence type="predicted"/>
<dbReference type="AlphaFoldDB" id="A0A450VN15"/>
<evidence type="ECO:0000256" key="3">
    <source>
        <dbReference type="ARBA" id="ARBA00022722"/>
    </source>
</evidence>
<dbReference type="GO" id="GO:0000166">
    <property type="term" value="F:nucleotide binding"/>
    <property type="evidence" value="ECO:0007669"/>
    <property type="project" value="UniProtKB-KW"/>
</dbReference>
<keyword evidence="5" id="KW-0378">Hydrolase</keyword>
<dbReference type="EMBL" id="CAADFI010000018">
    <property type="protein sequence ID" value="VFJ91543.1"/>
    <property type="molecule type" value="Genomic_DNA"/>
</dbReference>
<name>A0A450VN15_9GAMM</name>
<evidence type="ECO:0000313" key="6">
    <source>
        <dbReference type="EMBL" id="VFJ91543.1"/>
    </source>
</evidence>
<organism evidence="8">
    <name type="scientific">Candidatus Kentrum eta</name>
    <dbReference type="NCBI Taxonomy" id="2126337"/>
    <lineage>
        <taxon>Bacteria</taxon>
        <taxon>Pseudomonadati</taxon>
        <taxon>Pseudomonadota</taxon>
        <taxon>Gammaproteobacteria</taxon>
        <taxon>Candidatus Kentrum</taxon>
    </lineage>
</organism>
<protein>
    <submittedName>
        <fullName evidence="8">Uncharacterized conserved protein, contains HEPN domain</fullName>
    </submittedName>
</protein>
<dbReference type="PANTHER" id="PTHR34139">
    <property type="entry name" value="UPF0331 PROTEIN MJ0127"/>
    <property type="match status" value="1"/>
</dbReference>
<dbReference type="GO" id="GO:0110001">
    <property type="term" value="C:toxin-antitoxin complex"/>
    <property type="evidence" value="ECO:0007669"/>
    <property type="project" value="InterPro"/>
</dbReference>
<gene>
    <name evidence="7" type="ORF">BECKH772A_GA0070896_103395</name>
    <name evidence="6" type="ORF">BECKH772B_GA0070898_1001834</name>
    <name evidence="8" type="ORF">BECKH772C_GA0070978_103345</name>
</gene>
<dbReference type="Pfam" id="PF01934">
    <property type="entry name" value="HepT-like"/>
    <property type="match status" value="1"/>
</dbReference>
<dbReference type="InterPro" id="IPR008201">
    <property type="entry name" value="HepT-like"/>
</dbReference>
<dbReference type="InterPro" id="IPR051813">
    <property type="entry name" value="HepT_RNase_toxin"/>
</dbReference>